<dbReference type="CDD" id="cd00082">
    <property type="entry name" value="HisKA"/>
    <property type="match status" value="1"/>
</dbReference>
<dbReference type="Pfam" id="PF00512">
    <property type="entry name" value="HisKA"/>
    <property type="match status" value="1"/>
</dbReference>
<evidence type="ECO:0000256" key="6">
    <source>
        <dbReference type="SAM" id="Phobius"/>
    </source>
</evidence>
<dbReference type="Pfam" id="PF02518">
    <property type="entry name" value="HATPase_c"/>
    <property type="match status" value="1"/>
</dbReference>
<feature type="transmembrane region" description="Helical" evidence="6">
    <location>
        <begin position="350"/>
        <end position="369"/>
    </location>
</feature>
<sequence>MRQSGNIFKYIQIILATSLIGYCGLFPGSCQKNISTVSDQKKRDIDQLNRLAMEMYEQSIDSTFHYIELATAQLRDIDYPKGRADLDNNLGAFYDTKGNPTLALRYFNMAQGIYQQIKDSSNIVQTYMNMAMVYVESGNRNKGFFTYQKAIELGNHLKQDSILSLLYYNYLLQYPDQYSNDSTTFYFGKIRAIAEKYKDTRVLTALDQLIADRQIDLGNTEDGFKLLQQTTQNALNRGLNFAAMDMLIDMADRLKKSSPAECLSYLNQGYQLARGKKYNLYFKMYARKLYEYYKEAGDPQKALEYSDTLLNLIDKQVQLSNSSGVDYVDYALQEKELEKARQKSSYTTRLAFMIGLICLLALIILIYVWQSRKKARKNQQILRLQYEQAEAAKNALNTLNLNYDKLIKVIAHDLRNPIGVIFSISSLLKQQSLDKENSELVGMIHMAADNSKELINKLLETDFDRQLHLNKQLLNLDEIIAMSIQLLRYRAAEKKQVLLYKCSSKNQMASIDKNLFIRVIDNLVINAIKFSGEKAATVVSLYKQKDTIFIKVKDNGIGIPEEIKDQIFAPFTSAKRSGTKGEIPFGLGLYTSREIIEAHGGKLYLSDQQSALSQNGSVFIIELPLDAPAHQTVAGPVRKPA</sequence>
<accession>A0A1H3XRB3</accession>
<dbReference type="STRING" id="551991.SAMN05192529_10668"/>
<keyword evidence="3" id="KW-0597">Phosphoprotein</keyword>
<name>A0A1H3XRB3_9BACT</name>
<dbReference type="PROSITE" id="PS50109">
    <property type="entry name" value="HIS_KIN"/>
    <property type="match status" value="1"/>
</dbReference>
<dbReference type="PANTHER" id="PTHR43547">
    <property type="entry name" value="TWO-COMPONENT HISTIDINE KINASE"/>
    <property type="match status" value="1"/>
</dbReference>
<dbReference type="InterPro" id="IPR005467">
    <property type="entry name" value="His_kinase_dom"/>
</dbReference>
<dbReference type="OrthoDB" id="1301080at2"/>
<dbReference type="RefSeq" id="WP_091395582.1">
    <property type="nucleotide sequence ID" value="NZ_FNQY01000006.1"/>
</dbReference>
<keyword evidence="8" id="KW-0808">Transferase</keyword>
<dbReference type="InterPro" id="IPR004358">
    <property type="entry name" value="Sig_transdc_His_kin-like_C"/>
</dbReference>
<gene>
    <name evidence="8" type="ORF">SAMN05192529_10668</name>
</gene>
<evidence type="ECO:0000259" key="7">
    <source>
        <dbReference type="PROSITE" id="PS50109"/>
    </source>
</evidence>
<feature type="repeat" description="TPR" evidence="4">
    <location>
        <begin position="124"/>
        <end position="157"/>
    </location>
</feature>
<feature type="coiled-coil region" evidence="5">
    <location>
        <begin position="372"/>
        <end position="409"/>
    </location>
</feature>
<dbReference type="InterPro" id="IPR036097">
    <property type="entry name" value="HisK_dim/P_sf"/>
</dbReference>
<evidence type="ECO:0000256" key="5">
    <source>
        <dbReference type="SAM" id="Coils"/>
    </source>
</evidence>
<dbReference type="InterPro" id="IPR019734">
    <property type="entry name" value="TPR_rpt"/>
</dbReference>
<evidence type="ECO:0000313" key="8">
    <source>
        <dbReference type="EMBL" id="SEA01906.1"/>
    </source>
</evidence>
<dbReference type="EC" id="2.7.13.3" evidence="2"/>
<dbReference type="CDD" id="cd00075">
    <property type="entry name" value="HATPase"/>
    <property type="match status" value="1"/>
</dbReference>
<dbReference type="InterPro" id="IPR011990">
    <property type="entry name" value="TPR-like_helical_dom_sf"/>
</dbReference>
<dbReference type="InterPro" id="IPR036890">
    <property type="entry name" value="HATPase_C_sf"/>
</dbReference>
<comment type="catalytic activity">
    <reaction evidence="1">
        <text>ATP + protein L-histidine = ADP + protein N-phospho-L-histidine.</text>
        <dbReference type="EC" id="2.7.13.3"/>
    </reaction>
</comment>
<dbReference type="InterPro" id="IPR003594">
    <property type="entry name" value="HATPase_dom"/>
</dbReference>
<organism evidence="8 9">
    <name type="scientific">Arachidicoccus rhizosphaerae</name>
    <dbReference type="NCBI Taxonomy" id="551991"/>
    <lineage>
        <taxon>Bacteria</taxon>
        <taxon>Pseudomonadati</taxon>
        <taxon>Bacteroidota</taxon>
        <taxon>Chitinophagia</taxon>
        <taxon>Chitinophagales</taxon>
        <taxon>Chitinophagaceae</taxon>
        <taxon>Arachidicoccus</taxon>
    </lineage>
</organism>
<dbReference type="SUPFAM" id="SSF48452">
    <property type="entry name" value="TPR-like"/>
    <property type="match status" value="1"/>
</dbReference>
<dbReference type="Gene3D" id="3.30.565.10">
    <property type="entry name" value="Histidine kinase-like ATPase, C-terminal domain"/>
    <property type="match status" value="1"/>
</dbReference>
<keyword evidence="8" id="KW-0418">Kinase</keyword>
<dbReference type="GO" id="GO:0000155">
    <property type="term" value="F:phosphorelay sensor kinase activity"/>
    <property type="evidence" value="ECO:0007669"/>
    <property type="project" value="InterPro"/>
</dbReference>
<dbReference type="AlphaFoldDB" id="A0A1H3XRB3"/>
<keyword evidence="6" id="KW-0812">Transmembrane</keyword>
<evidence type="ECO:0000256" key="3">
    <source>
        <dbReference type="ARBA" id="ARBA00022553"/>
    </source>
</evidence>
<keyword evidence="4" id="KW-0802">TPR repeat</keyword>
<dbReference type="PROSITE" id="PS50005">
    <property type="entry name" value="TPR"/>
    <property type="match status" value="1"/>
</dbReference>
<dbReference type="EMBL" id="FNQY01000006">
    <property type="protein sequence ID" value="SEA01906.1"/>
    <property type="molecule type" value="Genomic_DNA"/>
</dbReference>
<dbReference type="SUPFAM" id="SSF47384">
    <property type="entry name" value="Homodimeric domain of signal transducing histidine kinase"/>
    <property type="match status" value="1"/>
</dbReference>
<evidence type="ECO:0000256" key="4">
    <source>
        <dbReference type="PROSITE-ProRule" id="PRU00339"/>
    </source>
</evidence>
<dbReference type="Proteomes" id="UP000199041">
    <property type="component" value="Unassembled WGS sequence"/>
</dbReference>
<keyword evidence="5" id="KW-0175">Coiled coil</keyword>
<dbReference type="Gene3D" id="1.25.40.10">
    <property type="entry name" value="Tetratricopeptide repeat domain"/>
    <property type="match status" value="1"/>
</dbReference>
<dbReference type="SUPFAM" id="SSF55874">
    <property type="entry name" value="ATPase domain of HSP90 chaperone/DNA topoisomerase II/histidine kinase"/>
    <property type="match status" value="1"/>
</dbReference>
<proteinExistence type="predicted"/>
<dbReference type="Gene3D" id="1.10.287.130">
    <property type="match status" value="1"/>
</dbReference>
<keyword evidence="6" id="KW-1133">Transmembrane helix</keyword>
<evidence type="ECO:0000313" key="9">
    <source>
        <dbReference type="Proteomes" id="UP000199041"/>
    </source>
</evidence>
<dbReference type="InterPro" id="IPR003661">
    <property type="entry name" value="HisK_dim/P_dom"/>
</dbReference>
<feature type="domain" description="Histidine kinase" evidence="7">
    <location>
        <begin position="409"/>
        <end position="627"/>
    </location>
</feature>
<dbReference type="SMART" id="SM00387">
    <property type="entry name" value="HATPase_c"/>
    <property type="match status" value="1"/>
</dbReference>
<keyword evidence="9" id="KW-1185">Reference proteome</keyword>
<keyword evidence="6" id="KW-0472">Membrane</keyword>
<reference evidence="8 9" key="1">
    <citation type="submission" date="2016-10" db="EMBL/GenBank/DDBJ databases">
        <authorList>
            <person name="de Groot N.N."/>
        </authorList>
    </citation>
    <scope>NUCLEOTIDE SEQUENCE [LARGE SCALE GENOMIC DNA]</scope>
    <source>
        <strain evidence="8 9">Vu-144</strain>
    </source>
</reference>
<evidence type="ECO:0000256" key="1">
    <source>
        <dbReference type="ARBA" id="ARBA00000085"/>
    </source>
</evidence>
<dbReference type="PRINTS" id="PR00344">
    <property type="entry name" value="BCTRLSENSOR"/>
</dbReference>
<evidence type="ECO:0000256" key="2">
    <source>
        <dbReference type="ARBA" id="ARBA00012438"/>
    </source>
</evidence>
<dbReference type="SMART" id="SM00388">
    <property type="entry name" value="HisKA"/>
    <property type="match status" value="1"/>
</dbReference>
<dbReference type="PANTHER" id="PTHR43547:SF2">
    <property type="entry name" value="HYBRID SIGNAL TRANSDUCTION HISTIDINE KINASE C"/>
    <property type="match status" value="1"/>
</dbReference>
<protein>
    <recommendedName>
        <fullName evidence="2">histidine kinase</fullName>
        <ecNumber evidence="2">2.7.13.3</ecNumber>
    </recommendedName>
</protein>